<feature type="region of interest" description="Disordered" evidence="1">
    <location>
        <begin position="21"/>
        <end position="53"/>
    </location>
</feature>
<keyword evidence="5" id="KW-1185">Reference proteome</keyword>
<evidence type="ECO:0000256" key="1">
    <source>
        <dbReference type="SAM" id="MobiDB-lite"/>
    </source>
</evidence>
<evidence type="ECO:0000313" key="4">
    <source>
        <dbReference type="EMBL" id="MBC2962025.1"/>
    </source>
</evidence>
<dbReference type="InterPro" id="IPR046281">
    <property type="entry name" value="DUF6318"/>
</dbReference>
<sequence length="179" mass="18987">MPLRNLSALALVATLALSACSSDDPEPKVAPEPTASTPSAVASPSASASAANDDMPDDEVAFIDLFYAAFTEAISTGDPAGFMVLADESCTNCKTLAKNLRAAYKNGGRIVDGDWTVLSAEPDLGDDDNVWEVRVRTARERWLDASGETVKTVAPSIQTVAMALQQDAAGWRVRELKLR</sequence>
<gene>
    <name evidence="4" type="ORF">H7344_17155</name>
</gene>
<feature type="chain" id="PRO_5046149823" description="DUF6318 domain-containing protein" evidence="2">
    <location>
        <begin position="22"/>
        <end position="179"/>
    </location>
</feature>
<dbReference type="Pfam" id="PF19843">
    <property type="entry name" value="DUF6318"/>
    <property type="match status" value="1"/>
</dbReference>
<feature type="compositionally biased region" description="Low complexity" evidence="1">
    <location>
        <begin position="31"/>
        <end position="51"/>
    </location>
</feature>
<evidence type="ECO:0000313" key="5">
    <source>
        <dbReference type="Proteomes" id="UP000604001"/>
    </source>
</evidence>
<accession>A0ABR6UC59</accession>
<evidence type="ECO:0000256" key="2">
    <source>
        <dbReference type="SAM" id="SignalP"/>
    </source>
</evidence>
<name>A0ABR6UC59_9ACTN</name>
<dbReference type="Proteomes" id="UP000604001">
    <property type="component" value="Unassembled WGS sequence"/>
</dbReference>
<proteinExistence type="predicted"/>
<keyword evidence="2" id="KW-0732">Signal</keyword>
<protein>
    <recommendedName>
        <fullName evidence="3">DUF6318 domain-containing protein</fullName>
    </recommendedName>
</protein>
<organism evidence="4 5">
    <name type="scientific">Nocardioides deserti</name>
    <dbReference type="NCBI Taxonomy" id="1588644"/>
    <lineage>
        <taxon>Bacteria</taxon>
        <taxon>Bacillati</taxon>
        <taxon>Actinomycetota</taxon>
        <taxon>Actinomycetes</taxon>
        <taxon>Propionibacteriales</taxon>
        <taxon>Nocardioidaceae</taxon>
        <taxon>Nocardioides</taxon>
    </lineage>
</organism>
<feature type="domain" description="DUF6318" evidence="3">
    <location>
        <begin position="60"/>
        <end position="146"/>
    </location>
</feature>
<evidence type="ECO:0000259" key="3">
    <source>
        <dbReference type="Pfam" id="PF19843"/>
    </source>
</evidence>
<dbReference type="EMBL" id="JACMYC010000015">
    <property type="protein sequence ID" value="MBC2962025.1"/>
    <property type="molecule type" value="Genomic_DNA"/>
</dbReference>
<feature type="signal peptide" evidence="2">
    <location>
        <begin position="1"/>
        <end position="21"/>
    </location>
</feature>
<comment type="caution">
    <text evidence="4">The sequence shown here is derived from an EMBL/GenBank/DDBJ whole genome shotgun (WGS) entry which is preliminary data.</text>
</comment>
<dbReference type="PROSITE" id="PS51257">
    <property type="entry name" value="PROKAR_LIPOPROTEIN"/>
    <property type="match status" value="1"/>
</dbReference>
<reference evidence="4 5" key="1">
    <citation type="submission" date="2020-08" db="EMBL/GenBank/DDBJ databases">
        <title>novel species in genus Nocardioides.</title>
        <authorList>
            <person name="Zhang G."/>
        </authorList>
    </citation>
    <scope>NUCLEOTIDE SEQUENCE [LARGE SCALE GENOMIC DNA]</scope>
    <source>
        <strain evidence="4 5">SC8A-24</strain>
    </source>
</reference>
<dbReference type="RefSeq" id="WP_186347221.1">
    <property type="nucleotide sequence ID" value="NZ_BMMR01000007.1"/>
</dbReference>